<keyword evidence="3" id="KW-1185">Reference proteome</keyword>
<evidence type="ECO:0008006" key="4">
    <source>
        <dbReference type="Google" id="ProtNLM"/>
    </source>
</evidence>
<evidence type="ECO:0000313" key="3">
    <source>
        <dbReference type="Proteomes" id="UP001202827"/>
    </source>
</evidence>
<keyword evidence="1" id="KW-0175">Coiled coil</keyword>
<dbReference type="RefSeq" id="WP_248681934.1">
    <property type="nucleotide sequence ID" value="NZ_JALPRY010000004.1"/>
</dbReference>
<reference evidence="2 3" key="1">
    <citation type="submission" date="2022-04" db="EMBL/GenBank/DDBJ databases">
        <title>Rhizobium coralii sp. nov., isolated from coral Turbinaria peltata.</title>
        <authorList>
            <person name="Sun H."/>
        </authorList>
    </citation>
    <scope>NUCLEOTIDE SEQUENCE [LARGE SCALE GENOMIC DNA]</scope>
    <source>
        <strain evidence="2 3">NTR19</strain>
    </source>
</reference>
<evidence type="ECO:0000313" key="2">
    <source>
        <dbReference type="EMBL" id="MCK8779128.1"/>
    </source>
</evidence>
<evidence type="ECO:0000256" key="1">
    <source>
        <dbReference type="SAM" id="Coils"/>
    </source>
</evidence>
<dbReference type="EMBL" id="JALPRY010000004">
    <property type="protein sequence ID" value="MCK8779128.1"/>
    <property type="molecule type" value="Genomic_DNA"/>
</dbReference>
<dbReference type="Proteomes" id="UP001202827">
    <property type="component" value="Unassembled WGS sequence"/>
</dbReference>
<accession>A0ABT0IMP9</accession>
<protein>
    <recommendedName>
        <fullName evidence="4">DUF3618 domain-containing protein</fullName>
    </recommendedName>
</protein>
<organism evidence="2 3">
    <name type="scientific">Neorhizobium turbinariae</name>
    <dbReference type="NCBI Taxonomy" id="2937795"/>
    <lineage>
        <taxon>Bacteria</taxon>
        <taxon>Pseudomonadati</taxon>
        <taxon>Pseudomonadota</taxon>
        <taxon>Alphaproteobacteria</taxon>
        <taxon>Hyphomicrobiales</taxon>
        <taxon>Rhizobiaceae</taxon>
        <taxon>Rhizobium/Agrobacterium group</taxon>
        <taxon>Neorhizobium</taxon>
    </lineage>
</organism>
<sequence length="93" mass="10115">MSNADLKQAQAETALLQEVKNLRAQVARLSARLETLDHAAPAEPPEDPHPWIKIAATVGITFAIGKIIQMLRLPTATTAAIPLITNQVNKHIF</sequence>
<comment type="caution">
    <text evidence="2">The sequence shown here is derived from an EMBL/GenBank/DDBJ whole genome shotgun (WGS) entry which is preliminary data.</text>
</comment>
<name>A0ABT0IMP9_9HYPH</name>
<proteinExistence type="predicted"/>
<feature type="coiled-coil region" evidence="1">
    <location>
        <begin position="12"/>
        <end position="39"/>
    </location>
</feature>
<gene>
    <name evidence="2" type="ORF">M0654_03930</name>
</gene>